<feature type="chain" id="PRO_5038875518" description="PknH-like extracellular domain-containing protein" evidence="1">
    <location>
        <begin position="20"/>
        <end position="198"/>
    </location>
</feature>
<evidence type="ECO:0000313" key="2">
    <source>
        <dbReference type="EMBL" id="NYE74919.1"/>
    </source>
</evidence>
<evidence type="ECO:0000256" key="1">
    <source>
        <dbReference type="SAM" id="SignalP"/>
    </source>
</evidence>
<sequence length="198" mass="21420">MTGRLPLLLLAVVISSVVAACQPAAQPVPPPDVRPEDYLISVDDLPKEWRPSNDPQTGYRTQVCGVDLEPSEPAATASARFSMGPFGPFVQQYVRSYADDTAEQVITGLSGEVPGCTSYVATGTRQTKSATFLIKPLRLDTAGPGVVSWRQTPETDPGLITDLAFFRRGNTMIAFLSYSLRREPDPKVLERAIAAVPK</sequence>
<proteinExistence type="predicted"/>
<evidence type="ECO:0008006" key="4">
    <source>
        <dbReference type="Google" id="ProtNLM"/>
    </source>
</evidence>
<organism evidence="2 3">
    <name type="scientific">Microlunatus parietis</name>
    <dbReference type="NCBI Taxonomy" id="682979"/>
    <lineage>
        <taxon>Bacteria</taxon>
        <taxon>Bacillati</taxon>
        <taxon>Actinomycetota</taxon>
        <taxon>Actinomycetes</taxon>
        <taxon>Propionibacteriales</taxon>
        <taxon>Propionibacteriaceae</taxon>
        <taxon>Microlunatus</taxon>
    </lineage>
</organism>
<name>A0A7Y9IDQ6_9ACTN</name>
<dbReference type="PROSITE" id="PS51257">
    <property type="entry name" value="PROKAR_LIPOPROTEIN"/>
    <property type="match status" value="1"/>
</dbReference>
<reference evidence="2 3" key="1">
    <citation type="submission" date="2020-07" db="EMBL/GenBank/DDBJ databases">
        <title>Sequencing the genomes of 1000 actinobacteria strains.</title>
        <authorList>
            <person name="Klenk H.-P."/>
        </authorList>
    </citation>
    <scope>NUCLEOTIDE SEQUENCE [LARGE SCALE GENOMIC DNA]</scope>
    <source>
        <strain evidence="2 3">DSM 22083</strain>
    </source>
</reference>
<dbReference type="AlphaFoldDB" id="A0A7Y9IDQ6"/>
<feature type="signal peptide" evidence="1">
    <location>
        <begin position="1"/>
        <end position="19"/>
    </location>
</feature>
<dbReference type="RefSeq" id="WP_179757510.1">
    <property type="nucleotide sequence ID" value="NZ_JACCBU010000001.1"/>
</dbReference>
<gene>
    <name evidence="2" type="ORF">BKA15_006248</name>
</gene>
<accession>A0A7Y9IDQ6</accession>
<dbReference type="EMBL" id="JACCBU010000001">
    <property type="protein sequence ID" value="NYE74919.1"/>
    <property type="molecule type" value="Genomic_DNA"/>
</dbReference>
<keyword evidence="3" id="KW-1185">Reference proteome</keyword>
<protein>
    <recommendedName>
        <fullName evidence="4">PknH-like extracellular domain-containing protein</fullName>
    </recommendedName>
</protein>
<dbReference type="Proteomes" id="UP000569914">
    <property type="component" value="Unassembled WGS sequence"/>
</dbReference>
<keyword evidence="1" id="KW-0732">Signal</keyword>
<evidence type="ECO:0000313" key="3">
    <source>
        <dbReference type="Proteomes" id="UP000569914"/>
    </source>
</evidence>
<comment type="caution">
    <text evidence="2">The sequence shown here is derived from an EMBL/GenBank/DDBJ whole genome shotgun (WGS) entry which is preliminary data.</text>
</comment>